<dbReference type="AlphaFoldDB" id="A0A1D1ZEM6"/>
<feature type="non-terminal residue" evidence="3">
    <location>
        <position position="1"/>
    </location>
</feature>
<keyword evidence="2" id="KW-0732">Signal</keyword>
<accession>A0A1D1ZEM6</accession>
<gene>
    <name evidence="3" type="primary">zmpB_6</name>
    <name evidence="3" type="ORF">g.51053</name>
</gene>
<proteinExistence type="predicted"/>
<protein>
    <submittedName>
        <fullName evidence="3">Zinc metalloprotease zmpB</fullName>
    </submittedName>
</protein>
<keyword evidence="3" id="KW-0482">Metalloprotease</keyword>
<feature type="region of interest" description="Disordered" evidence="1">
    <location>
        <begin position="264"/>
        <end position="297"/>
    </location>
</feature>
<organism evidence="3">
    <name type="scientific">Anthurium amnicola</name>
    <dbReference type="NCBI Taxonomy" id="1678845"/>
    <lineage>
        <taxon>Eukaryota</taxon>
        <taxon>Viridiplantae</taxon>
        <taxon>Streptophyta</taxon>
        <taxon>Embryophyta</taxon>
        <taxon>Tracheophyta</taxon>
        <taxon>Spermatophyta</taxon>
        <taxon>Magnoliopsida</taxon>
        <taxon>Liliopsida</taxon>
        <taxon>Araceae</taxon>
        <taxon>Pothoideae</taxon>
        <taxon>Potheae</taxon>
        <taxon>Anthurium</taxon>
    </lineage>
</organism>
<dbReference type="GO" id="GO:0008237">
    <property type="term" value="F:metallopeptidase activity"/>
    <property type="evidence" value="ECO:0007669"/>
    <property type="project" value="UniProtKB-KW"/>
</dbReference>
<dbReference type="EMBL" id="GDJX01002685">
    <property type="protein sequence ID" value="JAT65251.1"/>
    <property type="molecule type" value="Transcribed_RNA"/>
</dbReference>
<dbReference type="GO" id="GO:0006508">
    <property type="term" value="P:proteolysis"/>
    <property type="evidence" value="ECO:0007669"/>
    <property type="project" value="UniProtKB-KW"/>
</dbReference>
<keyword evidence="3" id="KW-0378">Hydrolase</keyword>
<evidence type="ECO:0000256" key="1">
    <source>
        <dbReference type="SAM" id="MobiDB-lite"/>
    </source>
</evidence>
<feature type="signal peptide" evidence="2">
    <location>
        <begin position="1"/>
        <end position="37"/>
    </location>
</feature>
<evidence type="ECO:0000256" key="2">
    <source>
        <dbReference type="SAM" id="SignalP"/>
    </source>
</evidence>
<sequence>LPFPSEPLPLLPLKMRSCWLLCLLVCLCLTCTLLVSAQSESADLSIADEAWPANEESLSPAEPADEAEAPPADSYGLLEEDEFETAAEGLGAEYLATFAAPPKRRLATHQKTLPTITESVRMEAAPPSPKLAPLKAQRLPREVLSKRHGARFSLQRLPVKTSAVTETRSVKMLPALAPRKRAPQYRTQPIEQEVVQPVVSIQPMLHERVLTRTIMQPTLQKQPVIQPIITQPVLTREIHEQPITQQQIKYRNIVQTREVKQPEIREELKTEESTAPQQTVEAKGAPFKRMTAPPKHH</sequence>
<keyword evidence="3" id="KW-0645">Protease</keyword>
<name>A0A1D1ZEM6_9ARAE</name>
<feature type="region of interest" description="Disordered" evidence="1">
    <location>
        <begin position="53"/>
        <end position="72"/>
    </location>
</feature>
<reference evidence="3" key="1">
    <citation type="submission" date="2015-07" db="EMBL/GenBank/DDBJ databases">
        <title>Transcriptome Assembly of Anthurium amnicola.</title>
        <authorList>
            <person name="Suzuki J."/>
        </authorList>
    </citation>
    <scope>NUCLEOTIDE SEQUENCE</scope>
</reference>
<feature type="chain" id="PRO_5008900963" evidence="2">
    <location>
        <begin position="38"/>
        <end position="297"/>
    </location>
</feature>
<evidence type="ECO:0000313" key="3">
    <source>
        <dbReference type="EMBL" id="JAT65251.1"/>
    </source>
</evidence>